<feature type="compositionally biased region" description="Low complexity" evidence="1">
    <location>
        <begin position="179"/>
        <end position="202"/>
    </location>
</feature>
<feature type="compositionally biased region" description="Basic and acidic residues" evidence="1">
    <location>
        <begin position="578"/>
        <end position="605"/>
    </location>
</feature>
<keyword evidence="3" id="KW-1185">Reference proteome</keyword>
<feature type="compositionally biased region" description="Acidic residues" evidence="1">
    <location>
        <begin position="327"/>
        <end position="350"/>
    </location>
</feature>
<feature type="region of interest" description="Disordered" evidence="1">
    <location>
        <begin position="377"/>
        <end position="424"/>
    </location>
</feature>
<feature type="compositionally biased region" description="Low complexity" evidence="1">
    <location>
        <begin position="37"/>
        <end position="48"/>
    </location>
</feature>
<feature type="compositionally biased region" description="Polar residues" evidence="1">
    <location>
        <begin position="643"/>
        <end position="665"/>
    </location>
</feature>
<dbReference type="AlphaFoldDB" id="A0ABD3MP33"/>
<protein>
    <submittedName>
        <fullName evidence="2">Uncharacterized protein</fullName>
    </submittedName>
</protein>
<feature type="compositionally biased region" description="Basic and acidic residues" evidence="1">
    <location>
        <begin position="309"/>
        <end position="326"/>
    </location>
</feature>
<feature type="compositionally biased region" description="Low complexity" evidence="1">
    <location>
        <begin position="541"/>
        <end position="552"/>
    </location>
</feature>
<gene>
    <name evidence="2" type="ORF">ACHAWU_001559</name>
</gene>
<feature type="region of interest" description="Disordered" evidence="1">
    <location>
        <begin position="259"/>
        <end position="360"/>
    </location>
</feature>
<comment type="caution">
    <text evidence="2">The sequence shown here is derived from an EMBL/GenBank/DDBJ whole genome shotgun (WGS) entry which is preliminary data.</text>
</comment>
<dbReference type="Proteomes" id="UP001530293">
    <property type="component" value="Unassembled WGS sequence"/>
</dbReference>
<evidence type="ECO:0000313" key="2">
    <source>
        <dbReference type="EMBL" id="KAL3764729.1"/>
    </source>
</evidence>
<evidence type="ECO:0000256" key="1">
    <source>
        <dbReference type="SAM" id="MobiDB-lite"/>
    </source>
</evidence>
<feature type="compositionally biased region" description="Basic and acidic residues" evidence="1">
    <location>
        <begin position="274"/>
        <end position="289"/>
    </location>
</feature>
<feature type="compositionally biased region" description="Low complexity" evidence="1">
    <location>
        <begin position="666"/>
        <end position="675"/>
    </location>
</feature>
<proteinExistence type="predicted"/>
<dbReference type="EMBL" id="JALLBG020000102">
    <property type="protein sequence ID" value="KAL3764729.1"/>
    <property type="molecule type" value="Genomic_DNA"/>
</dbReference>
<feature type="compositionally biased region" description="Polar residues" evidence="1">
    <location>
        <begin position="290"/>
        <end position="301"/>
    </location>
</feature>
<feature type="compositionally biased region" description="Acidic residues" evidence="1">
    <location>
        <begin position="400"/>
        <end position="412"/>
    </location>
</feature>
<feature type="compositionally biased region" description="Low complexity" evidence="1">
    <location>
        <begin position="911"/>
        <end position="920"/>
    </location>
</feature>
<feature type="compositionally biased region" description="Low complexity" evidence="1">
    <location>
        <begin position="627"/>
        <end position="642"/>
    </location>
</feature>
<organism evidence="2 3">
    <name type="scientific">Discostella pseudostelligera</name>
    <dbReference type="NCBI Taxonomy" id="259834"/>
    <lineage>
        <taxon>Eukaryota</taxon>
        <taxon>Sar</taxon>
        <taxon>Stramenopiles</taxon>
        <taxon>Ochrophyta</taxon>
        <taxon>Bacillariophyta</taxon>
        <taxon>Coscinodiscophyceae</taxon>
        <taxon>Thalassiosirophycidae</taxon>
        <taxon>Stephanodiscales</taxon>
        <taxon>Stephanodiscaceae</taxon>
        <taxon>Discostella</taxon>
    </lineage>
</organism>
<name>A0ABD3MP33_9STRA</name>
<feature type="compositionally biased region" description="Basic and acidic residues" evidence="1">
    <location>
        <begin position="451"/>
        <end position="482"/>
    </location>
</feature>
<sequence length="953" mass="105454">MATITPSLEENLLAEKKNSADDDHDTPPPSKDIDAAVVNGSGTTTSSNLSIKKIDSNSSEDNEIMTDDKNCSAENATSLGDVATLTNDDDTLNTINANNDEANGGNCLHNNDSTTIDTNISTNDKAISKVTAVDAPTRRNSRLIRKRREDGFFYAQDDKKDGAVLDKKLKTATSNELDQQQQQHDGTQTKTTATISSSSISTDKSKQQPSHLDIQQQISEEGPSQPPKKKRTSHKCPINDTILIQIPLSVTADLGVAMKRTRKKRSKRIKRWLRMHEKDDGGPRGRSDTTKSSSLCSNNEMGTTTGDSTTKKGKMEQGSEKERCAKDDDDDDLDGVGDEDDGEDEEDDDNTGPMDKKQYGSIVDYLEAKYVRGVMIDDYDEKEARKEKKRKVKAAASENDGGDNNDEEEDSEKEGSIYSSDDGFIDDSLLNEEVVEQLIASRSYGMTQIEEEARRRAKQREEKDGQEAQRDKKVDELLNGEDRSDDNDDEVSAAISAAESDFDDGFFVNLGDLEMAEGWSGDHDVIMSPMKNKNKKRAYNKKTSTTSSNTNKLDSKVKKKKAVKAKAAPPGGVKKKLVKDATKKLLKDAKSDSDKAKINKTKKSENGIVVKKKKKADKEGGKVGNDKSPMSKMKPESSSSPKNKATATADSSNAKSPKASAVTTNKPSKSKSLSPPKEKVKKPMSKEKEKAAQLRMIYKRRYNSCIKLIEKMTSEDLPRKPKTKNTMKVSVNIPADKEIGDDLTFGCVYALACSCFVLSFEIDANSRSSNLSTISMKRCRNPNVPGQKLKVQIPKNADMEKRRFVVSIPAPKVTEPVVVRENNFSQAFREALSNYSDAFDEWCNAEGEHNDSLPADKRKPFKPGVEKLKKFDDMANEFPKNLATPVDASYLRKIAKKERNNKSRREKRKSGGSTTAAGGAKVKIEQKQHELEVHIPQKGRDFPTISFDMRDFS</sequence>
<evidence type="ECO:0000313" key="3">
    <source>
        <dbReference type="Proteomes" id="UP001530293"/>
    </source>
</evidence>
<reference evidence="2 3" key="1">
    <citation type="submission" date="2024-10" db="EMBL/GenBank/DDBJ databases">
        <title>Updated reference genomes for cyclostephanoid diatoms.</title>
        <authorList>
            <person name="Roberts W.R."/>
            <person name="Alverson A.J."/>
        </authorList>
    </citation>
    <scope>NUCLEOTIDE SEQUENCE [LARGE SCALE GENOMIC DNA]</scope>
    <source>
        <strain evidence="2 3">AJA232-27</strain>
    </source>
</reference>
<feature type="region of interest" description="Disordered" evidence="1">
    <location>
        <begin position="1"/>
        <end position="66"/>
    </location>
</feature>
<feature type="region of interest" description="Disordered" evidence="1">
    <location>
        <begin position="440"/>
        <end position="495"/>
    </location>
</feature>
<feature type="region of interest" description="Disordered" evidence="1">
    <location>
        <begin position="522"/>
        <end position="691"/>
    </location>
</feature>
<feature type="region of interest" description="Disordered" evidence="1">
    <location>
        <begin position="895"/>
        <end position="937"/>
    </location>
</feature>
<feature type="compositionally biased region" description="Basic and acidic residues" evidence="1">
    <location>
        <begin position="616"/>
        <end position="625"/>
    </location>
</feature>
<feature type="compositionally biased region" description="Basic and acidic residues" evidence="1">
    <location>
        <begin position="922"/>
        <end position="937"/>
    </location>
</feature>
<feature type="compositionally biased region" description="Basic residues" evidence="1">
    <location>
        <begin position="259"/>
        <end position="273"/>
    </location>
</feature>
<accession>A0ABD3MP33</accession>
<feature type="region of interest" description="Disordered" evidence="1">
    <location>
        <begin position="173"/>
        <end position="236"/>
    </location>
</feature>
<feature type="compositionally biased region" description="Polar residues" evidence="1">
    <location>
        <begin position="209"/>
        <end position="219"/>
    </location>
</feature>